<dbReference type="PANTHER" id="PTHR21366:SF22">
    <property type="entry name" value="VOC DOMAIN-CONTAINING PROTEIN"/>
    <property type="match status" value="1"/>
</dbReference>
<gene>
    <name evidence="2" type="ORF">PYK22_01017</name>
</gene>
<proteinExistence type="predicted"/>
<dbReference type="SUPFAM" id="SSF54593">
    <property type="entry name" value="Glyoxalase/Bleomycin resistance protein/Dihydroxybiphenyl dioxygenase"/>
    <property type="match status" value="1"/>
</dbReference>
<feature type="domain" description="VOC" evidence="1">
    <location>
        <begin position="5"/>
        <end position="131"/>
    </location>
</feature>
<accession>A0A0B6WXX4</accession>
<evidence type="ECO:0000313" key="3">
    <source>
        <dbReference type="Proteomes" id="UP000031518"/>
    </source>
</evidence>
<evidence type="ECO:0000313" key="2">
    <source>
        <dbReference type="EMBL" id="CDM65020.1"/>
    </source>
</evidence>
<dbReference type="Pfam" id="PF00903">
    <property type="entry name" value="Glyoxalase"/>
    <property type="match status" value="1"/>
</dbReference>
<keyword evidence="2" id="KW-0456">Lyase</keyword>
<reference evidence="2 3" key="1">
    <citation type="submission" date="2013-12" db="EMBL/GenBank/DDBJ databases">
        <authorList>
            <person name="Stott M."/>
        </authorList>
    </citation>
    <scope>NUCLEOTIDE SEQUENCE [LARGE SCALE GENOMIC DNA]</scope>
    <source>
        <strain evidence="2 3">K22</strain>
    </source>
</reference>
<name>A0A0B6WXX4_9BACT</name>
<protein>
    <submittedName>
        <fullName evidence="2">Lactoylglutathione lyase-like lyase</fullName>
    </submittedName>
</protein>
<dbReference type="InterPro" id="IPR029068">
    <property type="entry name" value="Glyas_Bleomycin-R_OHBP_Dase"/>
</dbReference>
<dbReference type="InterPro" id="IPR050383">
    <property type="entry name" value="GlyoxalaseI/FosfomycinResist"/>
</dbReference>
<reference evidence="2 3" key="2">
    <citation type="submission" date="2015-01" db="EMBL/GenBank/DDBJ databases">
        <title>Complete genome sequence of Pyrinomonas methylaliphatogenes type strain K22T.</title>
        <authorList>
            <person name="Lee K.C.Y."/>
            <person name="Power J.F."/>
            <person name="Dunfield P.F."/>
            <person name="Morgan X.C."/>
            <person name="Huttenhower C."/>
            <person name="Stott M.B."/>
        </authorList>
    </citation>
    <scope>NUCLEOTIDE SEQUENCE [LARGE SCALE GENOMIC DNA]</scope>
    <source>
        <strain evidence="2 3">K22</strain>
    </source>
</reference>
<dbReference type="RefSeq" id="WP_041975080.1">
    <property type="nucleotide sequence ID" value="NZ_CBXV010000004.1"/>
</dbReference>
<dbReference type="PANTHER" id="PTHR21366">
    <property type="entry name" value="GLYOXALASE FAMILY PROTEIN"/>
    <property type="match status" value="1"/>
</dbReference>
<dbReference type="Proteomes" id="UP000031518">
    <property type="component" value="Unassembled WGS sequence"/>
</dbReference>
<dbReference type="InterPro" id="IPR004360">
    <property type="entry name" value="Glyas_Fos-R_dOase_dom"/>
</dbReference>
<dbReference type="AlphaFoldDB" id="A0A0B6WXX4"/>
<dbReference type="Gene3D" id="3.10.180.10">
    <property type="entry name" value="2,3-Dihydroxybiphenyl 1,2-Dioxygenase, domain 1"/>
    <property type="match status" value="1"/>
</dbReference>
<organism evidence="2 3">
    <name type="scientific">Pyrinomonas methylaliphatogenes</name>
    <dbReference type="NCBI Taxonomy" id="454194"/>
    <lineage>
        <taxon>Bacteria</taxon>
        <taxon>Pseudomonadati</taxon>
        <taxon>Acidobacteriota</taxon>
        <taxon>Blastocatellia</taxon>
        <taxon>Blastocatellales</taxon>
        <taxon>Pyrinomonadaceae</taxon>
        <taxon>Pyrinomonas</taxon>
    </lineage>
</organism>
<dbReference type="OrthoDB" id="9800322at2"/>
<dbReference type="GO" id="GO:0016829">
    <property type="term" value="F:lyase activity"/>
    <property type="evidence" value="ECO:0007669"/>
    <property type="project" value="UniProtKB-KW"/>
</dbReference>
<dbReference type="STRING" id="454194.PYK22_01017"/>
<dbReference type="PROSITE" id="PS51819">
    <property type="entry name" value="VOC"/>
    <property type="match status" value="1"/>
</dbReference>
<evidence type="ECO:0000259" key="1">
    <source>
        <dbReference type="PROSITE" id="PS51819"/>
    </source>
</evidence>
<sequence length="141" mass="15360">MLISGILETCLYAADLVAAERFYAHVLGLDVVGREDGRHVFFRCGNGMLLIFNPNRTSMELSFIGGAKIPSHGARGPGHVAFAIMERDLDAWREKLAQAGIEIESEVAWPQGGRSLYLRDPAGNSVELATPQIWGSAFRAS</sequence>
<dbReference type="EMBL" id="CBXV010000004">
    <property type="protein sequence ID" value="CDM65020.1"/>
    <property type="molecule type" value="Genomic_DNA"/>
</dbReference>
<dbReference type="InterPro" id="IPR037523">
    <property type="entry name" value="VOC_core"/>
</dbReference>
<keyword evidence="3" id="KW-1185">Reference proteome</keyword>